<accession>A0A6S6SJL0</accession>
<feature type="transmembrane region" description="Helical" evidence="8">
    <location>
        <begin position="337"/>
        <end position="353"/>
    </location>
</feature>
<reference evidence="9" key="1">
    <citation type="submission" date="2020-01" db="EMBL/GenBank/DDBJ databases">
        <authorList>
            <person name="Meier V. D."/>
            <person name="Meier V D."/>
        </authorList>
    </citation>
    <scope>NUCLEOTIDE SEQUENCE</scope>
    <source>
        <strain evidence="9">HLG_WM_MAG_06</strain>
    </source>
</reference>
<organism evidence="9">
    <name type="scientific">uncultured Sulfurovum sp</name>
    <dbReference type="NCBI Taxonomy" id="269237"/>
    <lineage>
        <taxon>Bacteria</taxon>
        <taxon>Pseudomonadati</taxon>
        <taxon>Campylobacterota</taxon>
        <taxon>Epsilonproteobacteria</taxon>
        <taxon>Campylobacterales</taxon>
        <taxon>Sulfurovaceae</taxon>
        <taxon>Sulfurovum</taxon>
        <taxon>environmental samples</taxon>
    </lineage>
</organism>
<dbReference type="PRINTS" id="PR00702">
    <property type="entry name" value="ACRIFLAVINRP"/>
</dbReference>
<dbReference type="Gene3D" id="3.30.70.1440">
    <property type="entry name" value="Multidrug efflux transporter AcrB pore domain"/>
    <property type="match status" value="1"/>
</dbReference>
<dbReference type="Pfam" id="PF00873">
    <property type="entry name" value="ACR_tran"/>
    <property type="match status" value="1"/>
</dbReference>
<evidence type="ECO:0000256" key="7">
    <source>
        <dbReference type="ARBA" id="ARBA00023136"/>
    </source>
</evidence>
<keyword evidence="4" id="KW-1003">Cell membrane</keyword>
<feature type="transmembrane region" description="Helical" evidence="8">
    <location>
        <begin position="467"/>
        <end position="494"/>
    </location>
</feature>
<comment type="similarity">
    <text evidence="2">Belongs to the resistance-nodulation-cell division (RND) (TC 2.A.6) family.</text>
</comment>
<feature type="transmembrane region" description="Helical" evidence="8">
    <location>
        <begin position="989"/>
        <end position="1014"/>
    </location>
</feature>
<dbReference type="SUPFAM" id="SSF82714">
    <property type="entry name" value="Multidrug efflux transporter AcrB TolC docking domain, DN and DC subdomains"/>
    <property type="match status" value="2"/>
</dbReference>
<keyword evidence="5 8" id="KW-0812">Transmembrane</keyword>
<feature type="transmembrane region" description="Helical" evidence="8">
    <location>
        <begin position="958"/>
        <end position="977"/>
    </location>
</feature>
<evidence type="ECO:0000256" key="6">
    <source>
        <dbReference type="ARBA" id="ARBA00022989"/>
    </source>
</evidence>
<keyword evidence="7 8" id="KW-0472">Membrane</keyword>
<feature type="transmembrane region" description="Helical" evidence="8">
    <location>
        <begin position="431"/>
        <end position="455"/>
    </location>
</feature>
<dbReference type="Gene3D" id="3.30.70.1430">
    <property type="entry name" value="Multidrug efflux transporter AcrB pore domain"/>
    <property type="match status" value="2"/>
</dbReference>
<gene>
    <name evidence="9" type="ORF">HELGO_WM3449</name>
</gene>
<dbReference type="GO" id="GO:0042910">
    <property type="term" value="F:xenobiotic transmembrane transporter activity"/>
    <property type="evidence" value="ECO:0007669"/>
    <property type="project" value="TreeGrafter"/>
</dbReference>
<protein>
    <submittedName>
        <fullName evidence="9">Cobalt-zinc-cadmium resistance protein CzcA Cation efflux system protein CusA</fullName>
    </submittedName>
</protein>
<keyword evidence="3" id="KW-0813">Transport</keyword>
<sequence>MNSLIRFALSQRIFVILLALVILGLGVKSYKELPIDAFPDISPTQVKLILKSKGMTPSEMESRITMPIEMGMVGIPGETMMRSVSKYGICDVSIDFEEGTDIYWARQQVSERFIEIKEELPANIEGGLAPISTPLSEILMFTIESDTLSLTEKRSLLDWIISPKMRAISGVAEVNALGGKVKTYEVVPNLSAMRSLGIELDDIFKTLEANNQNAGAGRVTQGVEAILVRSIGKLNSLDDIAALPIGKRENRVISISDVANVQIGHISRIGFVTKNGEAEAVQGLILGMKGANITKVLEQVKSELAVIAPTLPKGTSIDIFYDRTDLVNLATGTVKNALFEAVILIFVILLLMLGNLASAFSVALILPFALLMTFIAMEYFGLSANLMSLGGLAIAIGMLVDSAVVMVEHITAELGNKEREDESKLDIIREASIEMAPSIITGVLIIIIVFMPLFTLQGLEGKLFAPVALSIVFALFSSLILALTLIPVLSSFILSKREDKESWLVRVLIKLYRPLLKFCIRFSKSVMFLVVILFAGSLYLAMETGKTFMPTMDEGTTIVMIETPPSISLEESVAFNLKIQQKLMKAVPDIEKIIARTGSDEIGLDPMSLNDTDTFLIMKPEEQWQSASRADIVEQIRTVIEEMGGMEGVFTQPIEMRVSEMITGVRGDLAIDVFGSDAKELEKIAEEIKVILESTQGSSDVFKKSNDGVAYFELSFNQKNMGYYGVQQDEVNEFLNTMVTGSKVGIIQEGMRRIDLVVKGHERYRNSLEKIQELYYPLASGESVALSKLINFKQSSGPVQIEHENGYRKTVVQSNVEGRDLVGFVEEVKAKVAKELTLPAGYYLSYGGEFENQQRASDRLLIIVPIALFLVFMLLFVSFGSLLQATMVFMNVPLALIGGFAGLYFSGEYMSVPASVGFIALLGIAMLNGVVMMNYFNHLVQKGMAVKEVIVEGAVKRLRPVLMTALIASFGLIPLLFATGPGSEIQRPLAIVVINGLASSTLLTLIILPILYGWGYRKSKEAK</sequence>
<dbReference type="InterPro" id="IPR004763">
    <property type="entry name" value="CusA-like"/>
</dbReference>
<proteinExistence type="inferred from homology"/>
<dbReference type="PANTHER" id="PTHR32063">
    <property type="match status" value="1"/>
</dbReference>
<feature type="transmembrane region" description="Helical" evidence="8">
    <location>
        <begin position="515"/>
        <end position="542"/>
    </location>
</feature>
<dbReference type="SUPFAM" id="SSF82866">
    <property type="entry name" value="Multidrug efflux transporter AcrB transmembrane domain"/>
    <property type="match status" value="2"/>
</dbReference>
<evidence type="ECO:0000256" key="1">
    <source>
        <dbReference type="ARBA" id="ARBA00004651"/>
    </source>
</evidence>
<dbReference type="GO" id="GO:0005886">
    <property type="term" value="C:plasma membrane"/>
    <property type="evidence" value="ECO:0007669"/>
    <property type="project" value="UniProtKB-SubCell"/>
</dbReference>
<evidence type="ECO:0000256" key="3">
    <source>
        <dbReference type="ARBA" id="ARBA00022448"/>
    </source>
</evidence>
<evidence type="ECO:0000256" key="4">
    <source>
        <dbReference type="ARBA" id="ARBA00022475"/>
    </source>
</evidence>
<feature type="transmembrane region" description="Helical" evidence="8">
    <location>
        <begin position="386"/>
        <end position="410"/>
    </location>
</feature>
<feature type="transmembrane region" description="Helical" evidence="8">
    <location>
        <begin position="360"/>
        <end position="380"/>
    </location>
</feature>
<feature type="transmembrane region" description="Helical" evidence="8">
    <location>
        <begin position="917"/>
        <end position="937"/>
    </location>
</feature>
<dbReference type="InterPro" id="IPR001036">
    <property type="entry name" value="Acrflvin-R"/>
</dbReference>
<dbReference type="GO" id="GO:0008324">
    <property type="term" value="F:monoatomic cation transmembrane transporter activity"/>
    <property type="evidence" value="ECO:0007669"/>
    <property type="project" value="InterPro"/>
</dbReference>
<keyword evidence="6 8" id="KW-1133">Transmembrane helix</keyword>
<evidence type="ECO:0000256" key="5">
    <source>
        <dbReference type="ARBA" id="ARBA00022692"/>
    </source>
</evidence>
<name>A0A6S6SJL0_9BACT</name>
<evidence type="ECO:0000256" key="2">
    <source>
        <dbReference type="ARBA" id="ARBA00010942"/>
    </source>
</evidence>
<dbReference type="EMBL" id="CACVAP010000039">
    <property type="protein sequence ID" value="CAA6803018.1"/>
    <property type="molecule type" value="Genomic_DNA"/>
</dbReference>
<dbReference type="InterPro" id="IPR027463">
    <property type="entry name" value="AcrB_DN_DC_subdom"/>
</dbReference>
<dbReference type="AlphaFoldDB" id="A0A6S6SJL0"/>
<dbReference type="SUPFAM" id="SSF82693">
    <property type="entry name" value="Multidrug efflux transporter AcrB pore domain, PN1, PN2, PC1 and PC2 subdomains"/>
    <property type="match status" value="3"/>
</dbReference>
<evidence type="ECO:0000256" key="8">
    <source>
        <dbReference type="SAM" id="Phobius"/>
    </source>
</evidence>
<dbReference type="NCBIfam" id="TIGR00914">
    <property type="entry name" value="2A0601"/>
    <property type="match status" value="1"/>
</dbReference>
<feature type="transmembrane region" description="Helical" evidence="8">
    <location>
        <begin position="860"/>
        <end position="879"/>
    </location>
</feature>
<dbReference type="Gene3D" id="3.30.70.1320">
    <property type="entry name" value="Multidrug efflux transporter AcrB pore domain like"/>
    <property type="match status" value="1"/>
</dbReference>
<dbReference type="PANTHER" id="PTHR32063:SF68">
    <property type="entry name" value="PROBALE CATION EFFLUX SYSTEM PROTEIN"/>
    <property type="match status" value="1"/>
</dbReference>
<dbReference type="Gene3D" id="1.20.1640.10">
    <property type="entry name" value="Multidrug efflux transporter AcrB transmembrane domain"/>
    <property type="match status" value="2"/>
</dbReference>
<comment type="subcellular location">
    <subcellularLocation>
        <location evidence="1">Cell membrane</location>
        <topology evidence="1">Multi-pass membrane protein</topology>
    </subcellularLocation>
</comment>
<evidence type="ECO:0000313" key="9">
    <source>
        <dbReference type="EMBL" id="CAA6803018.1"/>
    </source>
</evidence>
<feature type="transmembrane region" description="Helical" evidence="8">
    <location>
        <begin position="886"/>
        <end position="905"/>
    </location>
</feature>
<dbReference type="Gene3D" id="3.30.2090.10">
    <property type="entry name" value="Multidrug efflux transporter AcrB TolC docking domain, DN and DC subdomains"/>
    <property type="match status" value="2"/>
</dbReference>